<evidence type="ECO:0000256" key="1">
    <source>
        <dbReference type="SAM" id="Phobius"/>
    </source>
</evidence>
<dbReference type="Proteomes" id="UP000285972">
    <property type="component" value="Unassembled WGS sequence"/>
</dbReference>
<evidence type="ECO:0000313" key="2">
    <source>
        <dbReference type="EMBL" id="CPR16645.1"/>
    </source>
</evidence>
<dbReference type="EMBL" id="CGIG01000001">
    <property type="protein sequence ID" value="CPR16645.1"/>
    <property type="molecule type" value="Genomic_DNA"/>
</dbReference>
<proteinExistence type="predicted"/>
<keyword evidence="1" id="KW-1133">Transmembrane helix</keyword>
<sequence length="73" mass="8393">MALTDAVARQARTTGKAYTLKPASRSWWAISVSDRFLSACVVWLPSRLHRQNWFSVHVRSSIISLLFVAFWLQ</sequence>
<dbReference type="Proteomes" id="UP000044377">
    <property type="component" value="Unassembled WGS sequence"/>
</dbReference>
<organism evidence="2 4">
    <name type="scientific">Brenneria goodwinii</name>
    <dbReference type="NCBI Taxonomy" id="1109412"/>
    <lineage>
        <taxon>Bacteria</taxon>
        <taxon>Pseudomonadati</taxon>
        <taxon>Pseudomonadota</taxon>
        <taxon>Gammaproteobacteria</taxon>
        <taxon>Enterobacterales</taxon>
        <taxon>Pectobacteriaceae</taxon>
        <taxon>Brenneria</taxon>
    </lineage>
</organism>
<dbReference type="AlphaFoldDB" id="A0A0G4JUX1"/>
<keyword evidence="1" id="KW-0472">Membrane</keyword>
<protein>
    <submittedName>
        <fullName evidence="2">Uncharacterized protein</fullName>
    </submittedName>
</protein>
<evidence type="ECO:0000313" key="4">
    <source>
        <dbReference type="Proteomes" id="UP000044377"/>
    </source>
</evidence>
<dbReference type="RefSeq" id="WP_048637315.1">
    <property type="nucleotide sequence ID" value="NZ_CGIG01000001.1"/>
</dbReference>
<evidence type="ECO:0000313" key="5">
    <source>
        <dbReference type="Proteomes" id="UP000285972"/>
    </source>
</evidence>
<name>A0A0G4JUX1_9GAMM</name>
<keyword evidence="1" id="KW-0812">Transmembrane</keyword>
<gene>
    <name evidence="3" type="ORF">BIY26_22410</name>
    <name evidence="2" type="ORF">BN1221_02194</name>
</gene>
<dbReference type="GeneID" id="70909853"/>
<keyword evidence="4" id="KW-1185">Reference proteome</keyword>
<dbReference type="EMBL" id="MJLX01000110">
    <property type="protein sequence ID" value="RLM16365.1"/>
    <property type="molecule type" value="Genomic_DNA"/>
</dbReference>
<reference evidence="3 5" key="3">
    <citation type="submission" date="2016-09" db="EMBL/GenBank/DDBJ databases">
        <authorList>
            <person name="Doonan J."/>
            <person name="Pachebat J.A."/>
            <person name="Golyshin P.N."/>
            <person name="Denman S."/>
            <person name="Mcdonald J.E."/>
        </authorList>
    </citation>
    <scope>NUCLEOTIDE SEQUENCE [LARGE SCALE GENOMIC DNA]</scope>
    <source>
        <strain evidence="3 5">FRB141</strain>
    </source>
</reference>
<accession>A0A0G4JUX1</accession>
<reference evidence="4" key="1">
    <citation type="submission" date="2015-01" db="EMBL/GenBank/DDBJ databases">
        <authorList>
            <person name="Paterson Steve"/>
        </authorList>
    </citation>
    <scope>NUCLEOTIDE SEQUENCE [LARGE SCALE GENOMIC DNA]</scope>
    <source>
        <strain evidence="4">OBR1</strain>
    </source>
</reference>
<reference evidence="2" key="2">
    <citation type="submission" date="2015-01" db="EMBL/GenBank/DDBJ databases">
        <authorList>
            <person name="Xiang T."/>
            <person name="Song Y."/>
            <person name="Huang L."/>
            <person name="Wang B."/>
            <person name="Wu P."/>
        </authorList>
    </citation>
    <scope>NUCLEOTIDE SEQUENCE [LARGE SCALE GENOMIC DNA]</scope>
    <source>
        <strain evidence="2">OBR1</strain>
    </source>
</reference>
<evidence type="ECO:0000313" key="3">
    <source>
        <dbReference type="EMBL" id="RLM16365.1"/>
    </source>
</evidence>
<dbReference type="KEGG" id="bgj:AWC36_21505"/>
<feature type="transmembrane region" description="Helical" evidence="1">
    <location>
        <begin position="56"/>
        <end position="72"/>
    </location>
</feature>